<gene>
    <name evidence="3" type="ORF">L1049_001498</name>
    <name evidence="2" type="ORF">L1049_027220</name>
</gene>
<protein>
    <submittedName>
        <fullName evidence="3">Uncharacterized protein</fullName>
    </submittedName>
</protein>
<feature type="transmembrane region" description="Helical" evidence="1">
    <location>
        <begin position="95"/>
        <end position="114"/>
    </location>
</feature>
<keyword evidence="1" id="KW-0812">Transmembrane</keyword>
<keyword evidence="4" id="KW-1185">Reference proteome</keyword>
<evidence type="ECO:0000256" key="1">
    <source>
        <dbReference type="SAM" id="Phobius"/>
    </source>
</evidence>
<feature type="transmembrane region" description="Helical" evidence="1">
    <location>
        <begin position="12"/>
        <end position="29"/>
    </location>
</feature>
<reference evidence="3 4" key="1">
    <citation type="journal article" date="2024" name="Plant J.">
        <title>Genome sequences and population genomics reveal climatic adaptation and genomic divergence between two closely related sweetgum species.</title>
        <authorList>
            <person name="Xu W.Q."/>
            <person name="Ren C.Q."/>
            <person name="Zhang X.Y."/>
            <person name="Comes H.P."/>
            <person name="Liu X.H."/>
            <person name="Li Y.G."/>
            <person name="Kettle C.J."/>
            <person name="Jalonen R."/>
            <person name="Gaisberger H."/>
            <person name="Ma Y.Z."/>
            <person name="Qiu Y.X."/>
        </authorList>
    </citation>
    <scope>NUCLEOTIDE SEQUENCE [LARGE SCALE GENOMIC DNA]</scope>
    <source>
        <strain evidence="3">Hangzhou</strain>
    </source>
</reference>
<dbReference type="Proteomes" id="UP001415857">
    <property type="component" value="Unassembled WGS sequence"/>
</dbReference>
<keyword evidence="1" id="KW-0472">Membrane</keyword>
<reference evidence="3" key="2">
    <citation type="submission" date="2024-04" db="EMBL/GenBank/DDBJ databases">
        <authorList>
            <person name="Xu W."/>
            <person name="Ren C."/>
        </authorList>
    </citation>
    <scope>NUCLEOTIDE SEQUENCE</scope>
    <source>
        <strain evidence="3">Hangzhou</strain>
        <tissue evidence="3">Leaves</tissue>
    </source>
</reference>
<comment type="caution">
    <text evidence="3">The sequence shown here is derived from an EMBL/GenBank/DDBJ whole genome shotgun (WGS) entry which is preliminary data.</text>
</comment>
<evidence type="ECO:0000313" key="2">
    <source>
        <dbReference type="EMBL" id="KAK9265350.1"/>
    </source>
</evidence>
<name>A0AAP0NDE1_LIQFO</name>
<organism evidence="3 4">
    <name type="scientific">Liquidambar formosana</name>
    <name type="common">Formosan gum</name>
    <dbReference type="NCBI Taxonomy" id="63359"/>
    <lineage>
        <taxon>Eukaryota</taxon>
        <taxon>Viridiplantae</taxon>
        <taxon>Streptophyta</taxon>
        <taxon>Embryophyta</taxon>
        <taxon>Tracheophyta</taxon>
        <taxon>Spermatophyta</taxon>
        <taxon>Magnoliopsida</taxon>
        <taxon>eudicotyledons</taxon>
        <taxon>Gunneridae</taxon>
        <taxon>Pentapetalae</taxon>
        <taxon>Saxifragales</taxon>
        <taxon>Altingiaceae</taxon>
        <taxon>Liquidambar</taxon>
    </lineage>
</organism>
<evidence type="ECO:0000313" key="3">
    <source>
        <dbReference type="EMBL" id="KAK9269720.1"/>
    </source>
</evidence>
<sequence>MIHQMVFGLVNSLHYWFSIFSMSFSLNFLSDDCFLSFLHIMQDLTNSGDGNHAPFPFPTFKLILGRVVKSSAPSTEGDNAPLFSPHDFNAPPPNMLSAALIYSLLIYPILYYAYSLFKGKSLMNVADLNN</sequence>
<proteinExistence type="predicted"/>
<keyword evidence="1" id="KW-1133">Transmembrane helix</keyword>
<accession>A0AAP0NDE1</accession>
<dbReference type="EMBL" id="JBBPBK010000015">
    <property type="protein sequence ID" value="KAK9269720.1"/>
    <property type="molecule type" value="Genomic_DNA"/>
</dbReference>
<dbReference type="EMBL" id="JBBPBK010000411">
    <property type="protein sequence ID" value="KAK9265350.1"/>
    <property type="molecule type" value="Genomic_DNA"/>
</dbReference>
<dbReference type="AlphaFoldDB" id="A0AAP0NDE1"/>
<evidence type="ECO:0000313" key="4">
    <source>
        <dbReference type="Proteomes" id="UP001415857"/>
    </source>
</evidence>